<dbReference type="EMBL" id="KV875103">
    <property type="protein sequence ID" value="OIW24599.1"/>
    <property type="molecule type" value="Genomic_DNA"/>
</dbReference>
<dbReference type="PANTHER" id="PTHR47706">
    <property type="entry name" value="NMRA-LIKE FAMILY PROTEIN"/>
    <property type="match status" value="1"/>
</dbReference>
<feature type="domain" description="NmrA-like" evidence="3">
    <location>
        <begin position="5"/>
        <end position="224"/>
    </location>
</feature>
<keyword evidence="1" id="KW-0521">NADP</keyword>
<dbReference type="InterPro" id="IPR045312">
    <property type="entry name" value="PCBER-like"/>
</dbReference>
<gene>
    <name evidence="4" type="ORF">CONLIGDRAFT_673731</name>
</gene>
<dbReference type="AlphaFoldDB" id="A0A1J7IA90"/>
<dbReference type="InterPro" id="IPR051609">
    <property type="entry name" value="NmrA/Isoflavone_reductase-like"/>
</dbReference>
<dbReference type="OrthoDB" id="9974981at2759"/>
<protein>
    <submittedName>
        <fullName evidence="4">Putative oxidoreductase CipA-like protein</fullName>
    </submittedName>
</protein>
<evidence type="ECO:0000256" key="2">
    <source>
        <dbReference type="ARBA" id="ARBA00023002"/>
    </source>
</evidence>
<dbReference type="InterPro" id="IPR008030">
    <property type="entry name" value="NmrA-like"/>
</dbReference>
<dbReference type="STRING" id="1408157.A0A1J7IA90"/>
<name>A0A1J7IA90_9PEZI</name>
<evidence type="ECO:0000259" key="3">
    <source>
        <dbReference type="Pfam" id="PF05368"/>
    </source>
</evidence>
<dbReference type="PANTHER" id="PTHR47706:SF1">
    <property type="entry name" value="CIPA-LIKE, PUTATIVE (AFU_ORTHOLOGUE AFUA_1G12460)-RELATED"/>
    <property type="match status" value="1"/>
</dbReference>
<keyword evidence="5" id="KW-1185">Reference proteome</keyword>
<organism evidence="4 5">
    <name type="scientific">Coniochaeta ligniaria NRRL 30616</name>
    <dbReference type="NCBI Taxonomy" id="1408157"/>
    <lineage>
        <taxon>Eukaryota</taxon>
        <taxon>Fungi</taxon>
        <taxon>Dikarya</taxon>
        <taxon>Ascomycota</taxon>
        <taxon>Pezizomycotina</taxon>
        <taxon>Sordariomycetes</taxon>
        <taxon>Sordariomycetidae</taxon>
        <taxon>Coniochaetales</taxon>
        <taxon>Coniochaetaceae</taxon>
        <taxon>Coniochaeta</taxon>
    </lineage>
</organism>
<evidence type="ECO:0000313" key="5">
    <source>
        <dbReference type="Proteomes" id="UP000182658"/>
    </source>
</evidence>
<keyword evidence="2" id="KW-0560">Oxidoreductase</keyword>
<dbReference type="Proteomes" id="UP000182658">
    <property type="component" value="Unassembled WGS sequence"/>
</dbReference>
<evidence type="ECO:0000313" key="4">
    <source>
        <dbReference type="EMBL" id="OIW24599.1"/>
    </source>
</evidence>
<dbReference type="InterPro" id="IPR036291">
    <property type="entry name" value="NAD(P)-bd_dom_sf"/>
</dbReference>
<reference evidence="4 5" key="1">
    <citation type="submission" date="2016-10" db="EMBL/GenBank/DDBJ databases">
        <title>Draft genome sequence of Coniochaeta ligniaria NRRL30616, a lignocellulolytic fungus for bioabatement of inhibitors in plant biomass hydrolysates.</title>
        <authorList>
            <consortium name="DOE Joint Genome Institute"/>
            <person name="Jimenez D.J."/>
            <person name="Hector R.E."/>
            <person name="Riley R."/>
            <person name="Sun H."/>
            <person name="Grigoriev I.V."/>
            <person name="Van Elsas J.D."/>
            <person name="Nichols N.N."/>
        </authorList>
    </citation>
    <scope>NUCLEOTIDE SEQUENCE [LARGE SCALE GENOMIC DNA]</scope>
    <source>
        <strain evidence="4 5">NRRL 30616</strain>
    </source>
</reference>
<evidence type="ECO:0000256" key="1">
    <source>
        <dbReference type="ARBA" id="ARBA00022857"/>
    </source>
</evidence>
<dbReference type="CDD" id="cd05259">
    <property type="entry name" value="PCBER_SDR_a"/>
    <property type="match status" value="1"/>
</dbReference>
<dbReference type="Gene3D" id="3.40.50.720">
    <property type="entry name" value="NAD(P)-binding Rossmann-like Domain"/>
    <property type="match status" value="1"/>
</dbReference>
<accession>A0A1J7IA90</accession>
<dbReference type="SUPFAM" id="SSF51735">
    <property type="entry name" value="NAD(P)-binding Rossmann-fold domains"/>
    <property type="match status" value="1"/>
</dbReference>
<dbReference type="Pfam" id="PF05368">
    <property type="entry name" value="NmrA"/>
    <property type="match status" value="1"/>
</dbReference>
<proteinExistence type="predicted"/>
<sequence>MTAYNKVALAGATGLMGTPILEHLLQNNFDVTVLTREDSKATFPDSVKVQRVDYSSKESLVSALQGQDAVVSALTHLSIATSEALLIDAAVEAGVKRFIPSEFASDATNPKAASFPLYTPKIASIKRLEAAAKTNPNFTYTSVITGPLLGWVVTQAFINPTDKTAKLYDGGDRVFSVVMRATIGKAVAAVLSHPEDTKNRAVKVHDATSTLRKLLAAVQKAVGEDGWTVSTPSVEEALAGAWAGVKAGRFDFPTIFGFIVAASQGEGYGGELENVDNELLGISVKTDEELQALVEKIVVGADRTGW</sequence>
<dbReference type="InParanoid" id="A0A1J7IA90"/>
<dbReference type="GO" id="GO:0016491">
    <property type="term" value="F:oxidoreductase activity"/>
    <property type="evidence" value="ECO:0007669"/>
    <property type="project" value="UniProtKB-KW"/>
</dbReference>